<evidence type="ECO:0000256" key="5">
    <source>
        <dbReference type="ARBA" id="ARBA00022692"/>
    </source>
</evidence>
<dbReference type="PANTHER" id="PTHR30487">
    <property type="entry name" value="TYPE 4 PREPILIN-LIKE PROTEINS LEADER PEPTIDE-PROCESSING ENZYME"/>
    <property type="match status" value="1"/>
</dbReference>
<evidence type="ECO:0000259" key="12">
    <source>
        <dbReference type="Pfam" id="PF06750"/>
    </source>
</evidence>
<organism evidence="13 14">
    <name type="scientific">Aquipuribacter hungaricus</name>
    <dbReference type="NCBI Taxonomy" id="545624"/>
    <lineage>
        <taxon>Bacteria</taxon>
        <taxon>Bacillati</taxon>
        <taxon>Actinomycetota</taxon>
        <taxon>Actinomycetes</taxon>
        <taxon>Micrococcales</taxon>
        <taxon>Intrasporangiaceae</taxon>
        <taxon>Aquipuribacter</taxon>
    </lineage>
</organism>
<keyword evidence="7 10" id="KW-0472">Membrane</keyword>
<dbReference type="InterPro" id="IPR050882">
    <property type="entry name" value="Prepilin_peptidase/N-MTase"/>
</dbReference>
<comment type="catalytic activity">
    <reaction evidence="9">
        <text>Typically cleaves a -Gly-|-Phe- bond to release an N-terminal, basic peptide of 5-8 residues from type IV prepilin, and then N-methylates the new N-terminal amino group, the methyl donor being S-adenosyl-L-methionine.</text>
        <dbReference type="EC" id="3.4.23.43"/>
    </reaction>
</comment>
<evidence type="ECO:0000256" key="1">
    <source>
        <dbReference type="ARBA" id="ARBA00004429"/>
    </source>
</evidence>
<feature type="transmembrane region" description="Helical" evidence="10">
    <location>
        <begin position="20"/>
        <end position="40"/>
    </location>
</feature>
<evidence type="ECO:0000313" key="14">
    <source>
        <dbReference type="Proteomes" id="UP001595685"/>
    </source>
</evidence>
<keyword evidence="6 10" id="KW-1133">Transmembrane helix</keyword>
<dbReference type="EC" id="3.4.23.43" evidence="9"/>
<dbReference type="EMBL" id="JBHRWW010000002">
    <property type="protein sequence ID" value="MFC3687372.1"/>
    <property type="molecule type" value="Genomic_DNA"/>
</dbReference>
<sequence>MLAVGTLSVGWTDDPTLTTFAVVAAGLFGLLVGSFLNVVVHRVPRGLSVVRPPSACPGCGAPVRPRDNVPVLSWLLLRGRCRDCGEPISGRYPLVETATGLAFAGVVAAVLLEGPTPWVVPALLYLAAVSIALTLIDVDVHRLPDAIVLPSYPVLFVLLAVASAGSGDWPALLRAALGAGAGFGCFLLLVLVYPAGMGFGDVKLAGVLGMVLGWYGWGALVLGLFLGFLLGGVVGLAIVALGRGTGKTKIPFGPYMVVGAWLAVGFAAPVVDAYLRASGLR</sequence>
<dbReference type="Proteomes" id="UP001595685">
    <property type="component" value="Unassembled WGS sequence"/>
</dbReference>
<feature type="transmembrane region" description="Helical" evidence="10">
    <location>
        <begin position="214"/>
        <end position="240"/>
    </location>
</feature>
<dbReference type="EC" id="2.1.1.-" evidence="9"/>
<evidence type="ECO:0000256" key="10">
    <source>
        <dbReference type="SAM" id="Phobius"/>
    </source>
</evidence>
<name>A0ABV7WEM7_9MICO</name>
<dbReference type="Gene3D" id="1.20.120.1220">
    <property type="match status" value="1"/>
</dbReference>
<dbReference type="Pfam" id="PF06750">
    <property type="entry name" value="A24_N_bact"/>
    <property type="match status" value="1"/>
</dbReference>
<evidence type="ECO:0000259" key="11">
    <source>
        <dbReference type="Pfam" id="PF01478"/>
    </source>
</evidence>
<accession>A0ABV7WEM7</accession>
<dbReference type="PRINTS" id="PR00864">
    <property type="entry name" value="PREPILNPTASE"/>
</dbReference>
<keyword evidence="9" id="KW-0489">Methyltransferase</keyword>
<keyword evidence="9" id="KW-0808">Transferase</keyword>
<feature type="transmembrane region" description="Helical" evidence="10">
    <location>
        <begin position="171"/>
        <end position="193"/>
    </location>
</feature>
<evidence type="ECO:0000313" key="13">
    <source>
        <dbReference type="EMBL" id="MFC3687372.1"/>
    </source>
</evidence>
<protein>
    <recommendedName>
        <fullName evidence="9">Prepilin leader peptidase/N-methyltransferase</fullName>
        <ecNumber evidence="9">2.1.1.-</ecNumber>
        <ecNumber evidence="9">3.4.23.43</ecNumber>
    </recommendedName>
</protein>
<evidence type="ECO:0000256" key="2">
    <source>
        <dbReference type="ARBA" id="ARBA00005801"/>
    </source>
</evidence>
<dbReference type="Pfam" id="PF01478">
    <property type="entry name" value="Peptidase_A24"/>
    <property type="match status" value="1"/>
</dbReference>
<feature type="domain" description="Prepilin peptidase A24 N-terminal" evidence="12">
    <location>
        <begin position="27"/>
        <end position="108"/>
    </location>
</feature>
<evidence type="ECO:0000256" key="4">
    <source>
        <dbReference type="ARBA" id="ARBA00022519"/>
    </source>
</evidence>
<dbReference type="InterPro" id="IPR000045">
    <property type="entry name" value="Prepilin_IV_endopep_pep"/>
</dbReference>
<keyword evidence="9 13" id="KW-0378">Hydrolase</keyword>
<dbReference type="InterPro" id="IPR010627">
    <property type="entry name" value="Prepilin_pept_A24_N"/>
</dbReference>
<comment type="similarity">
    <text evidence="2 8">Belongs to the peptidase A24 family.</text>
</comment>
<evidence type="ECO:0000256" key="6">
    <source>
        <dbReference type="ARBA" id="ARBA00022989"/>
    </source>
</evidence>
<keyword evidence="9" id="KW-0645">Protease</keyword>
<comment type="function">
    <text evidence="9">Plays an essential role in type IV pili and type II pseudopili formation by proteolytically removing the leader sequence from substrate proteins and subsequently monomethylating the alpha-amino group of the newly exposed N-terminal phenylalanine.</text>
</comment>
<keyword evidence="5 9" id="KW-0812">Transmembrane</keyword>
<evidence type="ECO:0000256" key="3">
    <source>
        <dbReference type="ARBA" id="ARBA00022475"/>
    </source>
</evidence>
<evidence type="ECO:0000256" key="9">
    <source>
        <dbReference type="RuleBase" id="RU003794"/>
    </source>
</evidence>
<dbReference type="GO" id="GO:0016787">
    <property type="term" value="F:hydrolase activity"/>
    <property type="evidence" value="ECO:0007669"/>
    <property type="project" value="UniProtKB-KW"/>
</dbReference>
<gene>
    <name evidence="13" type="ORF">ACFOLH_03345</name>
</gene>
<feature type="domain" description="Prepilin type IV endopeptidase peptidase" evidence="11">
    <location>
        <begin position="125"/>
        <end position="236"/>
    </location>
</feature>
<keyword evidence="3" id="KW-1003">Cell membrane</keyword>
<reference evidence="14" key="1">
    <citation type="journal article" date="2019" name="Int. J. Syst. Evol. Microbiol.">
        <title>The Global Catalogue of Microorganisms (GCM) 10K type strain sequencing project: providing services to taxonomists for standard genome sequencing and annotation.</title>
        <authorList>
            <consortium name="The Broad Institute Genomics Platform"/>
            <consortium name="The Broad Institute Genome Sequencing Center for Infectious Disease"/>
            <person name="Wu L."/>
            <person name="Ma J."/>
        </authorList>
    </citation>
    <scope>NUCLEOTIDE SEQUENCE [LARGE SCALE GENOMIC DNA]</scope>
    <source>
        <strain evidence="14">NCAIM B.02333</strain>
    </source>
</reference>
<dbReference type="PANTHER" id="PTHR30487:SF0">
    <property type="entry name" value="PREPILIN LEADER PEPTIDASE_N-METHYLTRANSFERASE-RELATED"/>
    <property type="match status" value="1"/>
</dbReference>
<evidence type="ECO:0000256" key="7">
    <source>
        <dbReference type="ARBA" id="ARBA00023136"/>
    </source>
</evidence>
<keyword evidence="14" id="KW-1185">Reference proteome</keyword>
<dbReference type="RefSeq" id="WP_376984032.1">
    <property type="nucleotide sequence ID" value="NZ_JBBEOI010000021.1"/>
</dbReference>
<comment type="caution">
    <text evidence="13">The sequence shown here is derived from an EMBL/GenBank/DDBJ whole genome shotgun (WGS) entry which is preliminary data.</text>
</comment>
<proteinExistence type="inferred from homology"/>
<feature type="transmembrane region" description="Helical" evidence="10">
    <location>
        <begin position="118"/>
        <end position="135"/>
    </location>
</feature>
<keyword evidence="4" id="KW-0997">Cell inner membrane</keyword>
<keyword evidence="9" id="KW-0511">Multifunctional enzyme</keyword>
<dbReference type="InterPro" id="IPR014032">
    <property type="entry name" value="Peptidase_A24A_bac"/>
</dbReference>
<comment type="subcellular location">
    <subcellularLocation>
        <location evidence="1">Cell inner membrane</location>
        <topology evidence="1">Multi-pass membrane protein</topology>
    </subcellularLocation>
    <subcellularLocation>
        <location evidence="9">Cell membrane</location>
        <topology evidence="9">Multi-pass membrane protein</topology>
    </subcellularLocation>
</comment>
<evidence type="ECO:0000256" key="8">
    <source>
        <dbReference type="RuleBase" id="RU003793"/>
    </source>
</evidence>
<feature type="transmembrane region" description="Helical" evidence="10">
    <location>
        <begin position="252"/>
        <end position="275"/>
    </location>
</feature>
<feature type="transmembrane region" description="Helical" evidence="10">
    <location>
        <begin position="147"/>
        <end position="165"/>
    </location>
</feature>